<evidence type="ECO:0000256" key="2">
    <source>
        <dbReference type="ARBA" id="ARBA00006484"/>
    </source>
</evidence>
<evidence type="ECO:0000256" key="5">
    <source>
        <dbReference type="ARBA" id="ARBA00034698"/>
    </source>
</evidence>
<comment type="pathway">
    <text evidence="5">Amino-acid metabolism.</text>
</comment>
<dbReference type="EC" id="1.1.1.104" evidence="6"/>
<keyword evidence="4" id="KW-0520">NAD</keyword>
<organism evidence="15 16">
    <name type="scientific">Biomphalaria glabrata</name>
    <name type="common">Bloodfluke planorb</name>
    <name type="synonym">Freshwater snail</name>
    <dbReference type="NCBI Taxonomy" id="6526"/>
    <lineage>
        <taxon>Eukaryota</taxon>
        <taxon>Metazoa</taxon>
        <taxon>Spiralia</taxon>
        <taxon>Lophotrochozoa</taxon>
        <taxon>Mollusca</taxon>
        <taxon>Gastropoda</taxon>
        <taxon>Heterobranchia</taxon>
        <taxon>Euthyneura</taxon>
        <taxon>Panpulmonata</taxon>
        <taxon>Hygrophila</taxon>
        <taxon>Lymnaeoidea</taxon>
        <taxon>Planorbidae</taxon>
        <taxon>Biomphalaria</taxon>
    </lineage>
</organism>
<dbReference type="VEuPathDB" id="VectorBase:BGLB025182"/>
<gene>
    <name evidence="15" type="primary">106076718</name>
</gene>
<dbReference type="GO" id="GO:0003858">
    <property type="term" value="F:3-hydroxybutyrate dehydrogenase activity"/>
    <property type="evidence" value="ECO:0007669"/>
    <property type="project" value="UniProtKB-EC"/>
</dbReference>
<evidence type="ECO:0000256" key="13">
    <source>
        <dbReference type="ARBA" id="ARBA00043199"/>
    </source>
</evidence>
<dbReference type="GO" id="GO:0016617">
    <property type="term" value="F:4-oxoproline reductase activity"/>
    <property type="evidence" value="ECO:0007669"/>
    <property type="project" value="UniProtKB-EC"/>
</dbReference>
<evidence type="ECO:0000313" key="16">
    <source>
        <dbReference type="Proteomes" id="UP000076420"/>
    </source>
</evidence>
<dbReference type="Proteomes" id="UP000076420">
    <property type="component" value="Unassembled WGS sequence"/>
</dbReference>
<dbReference type="OrthoDB" id="47007at2759"/>
<evidence type="ECO:0000256" key="14">
    <source>
        <dbReference type="ARBA" id="ARBA00049550"/>
    </source>
</evidence>
<evidence type="ECO:0000256" key="10">
    <source>
        <dbReference type="ARBA" id="ARBA00042309"/>
    </source>
</evidence>
<dbReference type="EnsemblMetazoa" id="BGLB025182-RA">
    <property type="protein sequence ID" value="BGLB025182-PA"/>
    <property type="gene ID" value="BGLB025182"/>
</dbReference>
<evidence type="ECO:0000256" key="9">
    <source>
        <dbReference type="ARBA" id="ARBA00041727"/>
    </source>
</evidence>
<sequence length="246" mass="26484">MGRLDGKVFVLSAAGQGIGKAVALMAAKEGAKVIATDVNGELLKQLEGVPGIQTQVLDVLNKQEIEKFANSLDSVDVLFNCAGFVHHGTLLDCAEKDWDFSFNLNVKSVYTMCSYFVPKLIAQGRGGSIINMASVVSSIKGAPNRFVYGATKAAVIGLNKSLAVDFVQHKIRFNTICPGTVDTPSLRDRMAAQGDPEQAYKDFIARQKLGRLGTPDEIAYLVVYLASDESNFVTGQDFIIDGGWSI</sequence>
<dbReference type="CDD" id="cd05368">
    <property type="entry name" value="DHRS6_like_SDR_c"/>
    <property type="match status" value="1"/>
</dbReference>
<reference evidence="15" key="1">
    <citation type="submission" date="2020-05" db="UniProtKB">
        <authorList>
            <consortium name="EnsemblMetazoa"/>
        </authorList>
    </citation>
    <scope>IDENTIFICATION</scope>
    <source>
        <strain evidence="15">BB02</strain>
    </source>
</reference>
<protein>
    <recommendedName>
        <fullName evidence="8">Dehydrogenase/reductase SDR family member 6</fullName>
        <ecNumber evidence="6">1.1.1.104</ecNumber>
        <ecNumber evidence="7">1.1.1.30</ecNumber>
    </recommendedName>
    <alternativeName>
        <fullName evidence="12">(R)-beta-hydroxybutyrate dehydrogenase</fullName>
    </alternativeName>
    <alternativeName>
        <fullName evidence="10">3-hydroxybutyrate dehydrogenase type 2</fullName>
    </alternativeName>
    <alternativeName>
        <fullName evidence="13">4-oxo-L-proline reductase</fullName>
    </alternativeName>
    <alternativeName>
        <fullName evidence="11">Oxidoreductase UCPA</fullName>
    </alternativeName>
    <alternativeName>
        <fullName evidence="9">Short chain dehydrogenase/reductase family 15C member 1</fullName>
    </alternativeName>
</protein>
<dbReference type="PRINTS" id="PR00081">
    <property type="entry name" value="GDHRDH"/>
</dbReference>
<dbReference type="Gene3D" id="3.40.50.720">
    <property type="entry name" value="NAD(P)-binding Rossmann-like Domain"/>
    <property type="match status" value="1"/>
</dbReference>
<dbReference type="GO" id="GO:0019290">
    <property type="term" value="P:siderophore biosynthetic process"/>
    <property type="evidence" value="ECO:0007669"/>
    <property type="project" value="TreeGrafter"/>
</dbReference>
<dbReference type="EnsemblMetazoa" id="BGLB025182-RC">
    <property type="protein sequence ID" value="BGLB025182-PC"/>
    <property type="gene ID" value="BGLB025182"/>
</dbReference>
<dbReference type="PROSITE" id="PS00061">
    <property type="entry name" value="ADH_SHORT"/>
    <property type="match status" value="1"/>
</dbReference>
<evidence type="ECO:0000256" key="1">
    <source>
        <dbReference type="ARBA" id="ARBA00004924"/>
    </source>
</evidence>
<dbReference type="InterPro" id="IPR020904">
    <property type="entry name" value="Sc_DH/Rdtase_CS"/>
</dbReference>
<evidence type="ECO:0000256" key="8">
    <source>
        <dbReference type="ARBA" id="ARBA00039194"/>
    </source>
</evidence>
<accession>A0A2C9KZ03</accession>
<evidence type="ECO:0000256" key="12">
    <source>
        <dbReference type="ARBA" id="ARBA00043083"/>
    </source>
</evidence>
<evidence type="ECO:0000313" key="15">
    <source>
        <dbReference type="EnsemblMetazoa" id="BGLB025182-PA"/>
    </source>
</evidence>
<dbReference type="InterPro" id="IPR036291">
    <property type="entry name" value="NAD(P)-bd_dom_sf"/>
</dbReference>
<name>A0A2C9KZ03_BIOGL</name>
<evidence type="ECO:0000256" key="7">
    <source>
        <dbReference type="ARBA" id="ARBA00038959"/>
    </source>
</evidence>
<dbReference type="PANTHER" id="PTHR43477">
    <property type="entry name" value="DIHYDROANTICAPSIN 7-DEHYDROGENASE"/>
    <property type="match status" value="1"/>
</dbReference>
<proteinExistence type="inferred from homology"/>
<comment type="catalytic activity">
    <reaction evidence="14">
        <text>(R)-3-hydroxybutanoate + NAD(+) = acetoacetate + NADH + H(+)</text>
        <dbReference type="Rhea" id="RHEA:20521"/>
        <dbReference type="ChEBI" id="CHEBI:10983"/>
        <dbReference type="ChEBI" id="CHEBI:13705"/>
        <dbReference type="ChEBI" id="CHEBI:15378"/>
        <dbReference type="ChEBI" id="CHEBI:57540"/>
        <dbReference type="ChEBI" id="CHEBI:57945"/>
        <dbReference type="EC" id="1.1.1.30"/>
    </reaction>
</comment>
<evidence type="ECO:0000256" key="4">
    <source>
        <dbReference type="ARBA" id="ARBA00023027"/>
    </source>
</evidence>
<dbReference type="EC" id="1.1.1.30" evidence="7"/>
<dbReference type="PANTHER" id="PTHR43477:SF4">
    <property type="entry name" value="DEHYDROGENASE_REDUCTASE SDR FAMILY MEMBER 6"/>
    <property type="match status" value="1"/>
</dbReference>
<keyword evidence="3" id="KW-0560">Oxidoreductase</keyword>
<evidence type="ECO:0000256" key="11">
    <source>
        <dbReference type="ARBA" id="ARBA00042565"/>
    </source>
</evidence>
<dbReference type="VEuPathDB" id="VectorBase:BGLAX_028920"/>
<dbReference type="InterPro" id="IPR002347">
    <property type="entry name" value="SDR_fam"/>
</dbReference>
<dbReference type="InterPro" id="IPR051122">
    <property type="entry name" value="SDR_DHRS6-like"/>
</dbReference>
<evidence type="ECO:0000256" key="6">
    <source>
        <dbReference type="ARBA" id="ARBA00038956"/>
    </source>
</evidence>
<dbReference type="AlphaFoldDB" id="A0A2C9KZ03"/>
<dbReference type="SUPFAM" id="SSF51735">
    <property type="entry name" value="NAD(P)-binding Rossmann-fold domains"/>
    <property type="match status" value="1"/>
</dbReference>
<dbReference type="FunFam" id="3.40.50.720:FF:000084">
    <property type="entry name" value="Short-chain dehydrogenase reductase"/>
    <property type="match status" value="1"/>
</dbReference>
<dbReference type="PRINTS" id="PR00080">
    <property type="entry name" value="SDRFAMILY"/>
</dbReference>
<dbReference type="GO" id="GO:0005737">
    <property type="term" value="C:cytoplasm"/>
    <property type="evidence" value="ECO:0007669"/>
    <property type="project" value="TreeGrafter"/>
</dbReference>
<comment type="pathway">
    <text evidence="1">Siderophore biosynthesis.</text>
</comment>
<comment type="similarity">
    <text evidence="2">Belongs to the short-chain dehydrogenases/reductases (SDR) family.</text>
</comment>
<dbReference type="Pfam" id="PF13561">
    <property type="entry name" value="adh_short_C2"/>
    <property type="match status" value="1"/>
</dbReference>
<evidence type="ECO:0000256" key="3">
    <source>
        <dbReference type="ARBA" id="ARBA00023002"/>
    </source>
</evidence>